<gene>
    <name evidence="1" type="ORF">EV666_112100</name>
</gene>
<protein>
    <recommendedName>
        <fullName evidence="3">Alpha/beta hydrolase family protein</fullName>
    </recommendedName>
</protein>
<keyword evidence="2" id="KW-1185">Reference proteome</keyword>
<dbReference type="GO" id="GO:0016787">
    <property type="term" value="F:hydrolase activity"/>
    <property type="evidence" value="ECO:0007669"/>
    <property type="project" value="InterPro"/>
</dbReference>
<organism evidence="1 2">
    <name type="scientific">Camelimonas lactis</name>
    <dbReference type="NCBI Taxonomy" id="659006"/>
    <lineage>
        <taxon>Bacteria</taxon>
        <taxon>Pseudomonadati</taxon>
        <taxon>Pseudomonadota</taxon>
        <taxon>Alphaproteobacteria</taxon>
        <taxon>Hyphomicrobiales</taxon>
        <taxon>Chelatococcaceae</taxon>
        <taxon>Camelimonas</taxon>
    </lineage>
</organism>
<dbReference type="EMBL" id="SLWL01000012">
    <property type="protein sequence ID" value="TCO11512.1"/>
    <property type="molecule type" value="Genomic_DNA"/>
</dbReference>
<dbReference type="SUPFAM" id="SSF53474">
    <property type="entry name" value="alpha/beta-Hydrolases"/>
    <property type="match status" value="1"/>
</dbReference>
<name>A0A4R2GQA5_9HYPH</name>
<proteinExistence type="predicted"/>
<dbReference type="InterPro" id="IPR010662">
    <property type="entry name" value="RBBP9/YdeN"/>
</dbReference>
<dbReference type="OrthoDB" id="9804993at2"/>
<dbReference type="InterPro" id="IPR029058">
    <property type="entry name" value="AB_hydrolase_fold"/>
</dbReference>
<evidence type="ECO:0000313" key="1">
    <source>
        <dbReference type="EMBL" id="TCO11512.1"/>
    </source>
</evidence>
<reference evidence="1 2" key="1">
    <citation type="submission" date="2019-03" db="EMBL/GenBank/DDBJ databases">
        <title>Genomic Encyclopedia of Type Strains, Phase IV (KMG-IV): sequencing the most valuable type-strain genomes for metagenomic binning, comparative biology and taxonomic classification.</title>
        <authorList>
            <person name="Goeker M."/>
        </authorList>
    </citation>
    <scope>NUCLEOTIDE SEQUENCE [LARGE SCALE GENOMIC DNA]</scope>
    <source>
        <strain evidence="1 2">DSM 22958</strain>
    </source>
</reference>
<evidence type="ECO:0008006" key="3">
    <source>
        <dbReference type="Google" id="ProtNLM"/>
    </source>
</evidence>
<dbReference type="Proteomes" id="UP000294881">
    <property type="component" value="Unassembled WGS sequence"/>
</dbReference>
<dbReference type="Gene3D" id="3.40.50.1820">
    <property type="entry name" value="alpha/beta hydrolase"/>
    <property type="match status" value="1"/>
</dbReference>
<dbReference type="AlphaFoldDB" id="A0A4R2GQA5"/>
<dbReference type="RefSeq" id="WP_132008994.1">
    <property type="nucleotide sequence ID" value="NZ_JBHUNN010000002.1"/>
</dbReference>
<sequence>MKAADCDILIIPGWAGSDEDHWQSRWEAKLSTAQRVEQDDWHKPHLKAWTERLLTAATGKSRPQVLVAHSIGCIVVANAAQQLASATAAPGHIAGAWLVAPPSERAVRAIPGVDPAFTPFPRQPLPFPTVVVSASDDPYCPQEEAKALAEAWDARFLDAGEAGHINTSSGHGPWPDGTLRFATFLRDLK</sequence>
<dbReference type="Pfam" id="PF06821">
    <property type="entry name" value="Ser_hydrolase"/>
    <property type="match status" value="1"/>
</dbReference>
<comment type="caution">
    <text evidence="1">The sequence shown here is derived from an EMBL/GenBank/DDBJ whole genome shotgun (WGS) entry which is preliminary data.</text>
</comment>
<evidence type="ECO:0000313" key="2">
    <source>
        <dbReference type="Proteomes" id="UP000294881"/>
    </source>
</evidence>
<accession>A0A4R2GQA5</accession>